<dbReference type="KEGG" id="doe:DENOEST_3318"/>
<organism evidence="1 2">
    <name type="scientific">Denitratisoma oestradiolicum</name>
    <dbReference type="NCBI Taxonomy" id="311182"/>
    <lineage>
        <taxon>Bacteria</taxon>
        <taxon>Pseudomonadati</taxon>
        <taxon>Pseudomonadota</taxon>
        <taxon>Betaproteobacteria</taxon>
        <taxon>Nitrosomonadales</taxon>
        <taxon>Sterolibacteriaceae</taxon>
        <taxon>Denitratisoma</taxon>
    </lineage>
</organism>
<evidence type="ECO:0000313" key="1">
    <source>
        <dbReference type="EMBL" id="CAB1370472.1"/>
    </source>
</evidence>
<dbReference type="Proteomes" id="UP000515733">
    <property type="component" value="Chromosome"/>
</dbReference>
<dbReference type="SUPFAM" id="SSF54427">
    <property type="entry name" value="NTF2-like"/>
    <property type="match status" value="1"/>
</dbReference>
<dbReference type="Gene3D" id="3.10.450.50">
    <property type="match status" value="1"/>
</dbReference>
<dbReference type="AlphaFoldDB" id="A0A6S6YRW9"/>
<dbReference type="Pfam" id="PF13577">
    <property type="entry name" value="SnoaL_4"/>
    <property type="match status" value="1"/>
</dbReference>
<dbReference type="InterPro" id="IPR037401">
    <property type="entry name" value="SnoaL-like"/>
</dbReference>
<reference evidence="1 2" key="1">
    <citation type="submission" date="2020-03" db="EMBL/GenBank/DDBJ databases">
        <authorList>
            <consortium name="Genoscope - CEA"/>
            <person name="William W."/>
        </authorList>
    </citation>
    <scope>NUCLEOTIDE SEQUENCE [LARGE SCALE GENOMIC DNA]</scope>
    <source>
        <strain evidence="2">DSM 16959</strain>
    </source>
</reference>
<proteinExistence type="predicted"/>
<dbReference type="RefSeq" id="WP_145771536.1">
    <property type="nucleotide sequence ID" value="NZ_LR778301.1"/>
</dbReference>
<dbReference type="InterPro" id="IPR032710">
    <property type="entry name" value="NTF2-like_dom_sf"/>
</dbReference>
<sequence length="154" mass="17141">MRGTDADRERMLLTLLIQERLFAFGSAVDSKQFPRLSEAFASSASGDYGQGRGHRSCDELIQSMEQHLGAGSNCGPSQHNILNVRVFVAPDDGVESQSNFYAVHEGVGRLQGQIWSTWGQYNDSWVSTVEGWRIQHRRYVTFFSAGPADIVGRD</sequence>
<evidence type="ECO:0000313" key="2">
    <source>
        <dbReference type="Proteomes" id="UP000515733"/>
    </source>
</evidence>
<dbReference type="OrthoDB" id="2860904at2"/>
<accession>A0A6S6YRW9</accession>
<dbReference type="EMBL" id="LR778301">
    <property type="protein sequence ID" value="CAB1370472.1"/>
    <property type="molecule type" value="Genomic_DNA"/>
</dbReference>
<name>A0A6S6YRW9_9PROT</name>
<protein>
    <submittedName>
        <fullName evidence="1">Uncharacterized protein</fullName>
    </submittedName>
</protein>
<gene>
    <name evidence="1" type="ORF">DENOEST_3318</name>
</gene>
<keyword evidence="2" id="KW-1185">Reference proteome</keyword>